<accession>A0A4R6ZS93</accession>
<dbReference type="STRING" id="1265846.PROCOU_04866"/>
<proteinExistence type="predicted"/>
<keyword evidence="3" id="KW-1185">Reference proteome</keyword>
<dbReference type="AlphaFoldDB" id="A0A4R6ZS93"/>
<comment type="caution">
    <text evidence="2">The sequence shown here is derived from an EMBL/GenBank/DDBJ whole genome shotgun (WGS) entry which is preliminary data.</text>
</comment>
<keyword evidence="1" id="KW-0472">Membrane</keyword>
<dbReference type="Proteomes" id="UP000295558">
    <property type="component" value="Unassembled WGS sequence"/>
</dbReference>
<organism evidence="2 3">
    <name type="scientific">Listeria rocourtiae</name>
    <dbReference type="NCBI Taxonomy" id="647910"/>
    <lineage>
        <taxon>Bacteria</taxon>
        <taxon>Bacillati</taxon>
        <taxon>Bacillota</taxon>
        <taxon>Bacilli</taxon>
        <taxon>Bacillales</taxon>
        <taxon>Listeriaceae</taxon>
        <taxon>Listeria</taxon>
    </lineage>
</organism>
<gene>
    <name evidence="2" type="ORF">DFP96_101353</name>
</gene>
<evidence type="ECO:0000313" key="2">
    <source>
        <dbReference type="EMBL" id="TDR55418.1"/>
    </source>
</evidence>
<evidence type="ECO:0000313" key="3">
    <source>
        <dbReference type="Proteomes" id="UP000295558"/>
    </source>
</evidence>
<evidence type="ECO:0000256" key="1">
    <source>
        <dbReference type="SAM" id="Phobius"/>
    </source>
</evidence>
<keyword evidence="1" id="KW-0812">Transmembrane</keyword>
<dbReference type="EMBL" id="SNZK01000001">
    <property type="protein sequence ID" value="TDR55418.1"/>
    <property type="molecule type" value="Genomic_DNA"/>
</dbReference>
<name>A0A4R6ZS93_9LIST</name>
<reference evidence="2 3" key="1">
    <citation type="submission" date="2019-03" db="EMBL/GenBank/DDBJ databases">
        <title>Genomic Encyclopedia of Type Strains, Phase III (KMG-III): the genomes of soil and plant-associated and newly described type strains.</title>
        <authorList>
            <person name="Whitman W."/>
        </authorList>
    </citation>
    <scope>NUCLEOTIDE SEQUENCE [LARGE SCALE GENOMIC DNA]</scope>
    <source>
        <strain evidence="2 3">CECT 7972</strain>
    </source>
</reference>
<keyword evidence="1" id="KW-1133">Transmembrane helix</keyword>
<dbReference type="NCBIfam" id="TIGR01167">
    <property type="entry name" value="LPXTG_anchor"/>
    <property type="match status" value="1"/>
</dbReference>
<feature type="transmembrane region" description="Helical" evidence="1">
    <location>
        <begin position="73"/>
        <end position="91"/>
    </location>
</feature>
<sequence>MIRRRNSSICIGMLFVIMVSLGISDHQYVEASAGKSDVNIRILEQPKQEIKKPREIPRNDIRLPVTGDANNSVFSYIIGGILILFSFIFLVKMGNKRMEEVN</sequence>
<protein>
    <submittedName>
        <fullName evidence="2">LPXTG-motif cell wall-anchored protein</fullName>
    </submittedName>
</protein>
<dbReference type="RefSeq" id="WP_036069862.1">
    <property type="nucleotide sequence ID" value="NZ_JAARQJ010000004.1"/>
</dbReference>
<feature type="transmembrane region" description="Helical" evidence="1">
    <location>
        <begin position="7"/>
        <end position="24"/>
    </location>
</feature>